<organism evidence="2 3">
    <name type="scientific">Arsenicicoccus cauae</name>
    <dbReference type="NCBI Taxonomy" id="2663847"/>
    <lineage>
        <taxon>Bacteria</taxon>
        <taxon>Bacillati</taxon>
        <taxon>Actinomycetota</taxon>
        <taxon>Actinomycetes</taxon>
        <taxon>Micrococcales</taxon>
        <taxon>Intrasporangiaceae</taxon>
        <taxon>Arsenicicoccus</taxon>
    </lineage>
</organism>
<evidence type="ECO:0000313" key="2">
    <source>
        <dbReference type="EMBL" id="MTB73032.1"/>
    </source>
</evidence>
<dbReference type="SUPFAM" id="SSF51126">
    <property type="entry name" value="Pectin lyase-like"/>
    <property type="match status" value="1"/>
</dbReference>
<gene>
    <name evidence="2" type="ORF">GGG17_13870</name>
</gene>
<dbReference type="AlphaFoldDB" id="A0A6I3IG64"/>
<name>A0A6I3IG64_9MICO</name>
<protein>
    <recommendedName>
        <fullName evidence="4">Adenylyl cyclase</fullName>
    </recommendedName>
</protein>
<dbReference type="Proteomes" id="UP000431092">
    <property type="component" value="Unassembled WGS sequence"/>
</dbReference>
<accession>A0A6I3IG64</accession>
<dbReference type="EMBL" id="WLVL01000042">
    <property type="protein sequence ID" value="MTB73032.1"/>
    <property type="molecule type" value="Genomic_DNA"/>
</dbReference>
<sequence>MMRTPTTRPRARRAIGAAAVTIALSGAVTAPAGAITYAANPAHRSSVPAQLTGAAPAALAAAAVDLRAYADPQLGPNVLVMKPTMSVEQIRSVFDTVAQRQVPNHFGPQRYAIVFEPGTYGSAANPLVVQVGYGTQVAGLGRTPAEVVVHGSINVYNQCDVNGCIALNNFWRSLSNLTIDVAGGEGCRKDTEFWAVSQAAPMRDVVINGRTTLMDYCTAGPQYASGGFIANSTLTGPPVVNGSQQQFFVRNTALPGWSNGVWNQMFVGSPGAPASTFPSTAPGPYTTIDRTPVVRETPRLVTQPDGTRGVLVPGVRTDSAGPSATSGRVIPLDQFVIATPSSTVPAINKALREGKHLLLTPGTYFLQQTIRVSRPGTVVLGLGLPALSQRTGQPVLATASVPGVTISGVMLDAGAKRSKTILQVGDAHGDAGSTRRSGGSGDTPTLVSDVFLRVGGAAAGSTTTAMTVDASNVILDNIWAWRADHGEGVGWTVNPADHGVVVNGDDVTAYGLFVEHFLRTEVVWNGDRGRVYFFQNEKPYDVPSQSAWMMTPTFKGYPAFQVTSDVRSFEGWGMGSYSFFNQHQGIHLSTAFVAPTRPGVRLNHLLTRWLDGDGGIDSVVNGVGAPVDATNPGPSTVVSHPVATR</sequence>
<proteinExistence type="predicted"/>
<dbReference type="InterPro" id="IPR059186">
    <property type="entry name" value="SACTE_4363"/>
</dbReference>
<evidence type="ECO:0000313" key="3">
    <source>
        <dbReference type="Proteomes" id="UP000431092"/>
    </source>
</evidence>
<evidence type="ECO:0008006" key="4">
    <source>
        <dbReference type="Google" id="ProtNLM"/>
    </source>
</evidence>
<dbReference type="InterPro" id="IPR011050">
    <property type="entry name" value="Pectin_lyase_fold/virulence"/>
</dbReference>
<keyword evidence="3" id="KW-1185">Reference proteome</keyword>
<feature type="region of interest" description="Disordered" evidence="1">
    <location>
        <begin position="303"/>
        <end position="324"/>
    </location>
</feature>
<dbReference type="InterPro" id="IPR012334">
    <property type="entry name" value="Pectin_lyas_fold"/>
</dbReference>
<dbReference type="CDD" id="cd23669">
    <property type="entry name" value="GH55_SacteLam55A-like"/>
    <property type="match status" value="1"/>
</dbReference>
<dbReference type="Gene3D" id="2.160.20.10">
    <property type="entry name" value="Single-stranded right-handed beta-helix, Pectin lyase-like"/>
    <property type="match status" value="2"/>
</dbReference>
<evidence type="ECO:0000256" key="1">
    <source>
        <dbReference type="SAM" id="MobiDB-lite"/>
    </source>
</evidence>
<comment type="caution">
    <text evidence="2">The sequence shown here is derived from an EMBL/GenBank/DDBJ whole genome shotgun (WGS) entry which is preliminary data.</text>
</comment>
<reference evidence="2 3" key="1">
    <citation type="submission" date="2019-11" db="EMBL/GenBank/DDBJ databases">
        <title>Whole genome sequencing identifies a novel species of the genus Arsenicicoccus isolated from human blood.</title>
        <authorList>
            <person name="Jeong J.H."/>
            <person name="Kweon O.J."/>
            <person name="Kim H.R."/>
            <person name="Kim T.-H."/>
            <person name="Ha S.-M."/>
            <person name="Lee M.-K."/>
        </authorList>
    </citation>
    <scope>NUCLEOTIDE SEQUENCE [LARGE SCALE GENOMIC DNA]</scope>
    <source>
        <strain evidence="2 3">MKL-02</strain>
    </source>
</reference>